<gene>
    <name evidence="3" type="ORF">FRACYDRAFT_248134</name>
</gene>
<dbReference type="Proteomes" id="UP000095751">
    <property type="component" value="Unassembled WGS sequence"/>
</dbReference>
<feature type="compositionally biased region" description="Low complexity" evidence="1">
    <location>
        <begin position="76"/>
        <end position="101"/>
    </location>
</feature>
<evidence type="ECO:0000256" key="2">
    <source>
        <dbReference type="SAM" id="Phobius"/>
    </source>
</evidence>
<protein>
    <submittedName>
        <fullName evidence="3">Uncharacterized protein</fullName>
    </submittedName>
</protein>
<dbReference type="InParanoid" id="A0A1E7EVN8"/>
<evidence type="ECO:0000313" key="3">
    <source>
        <dbReference type="EMBL" id="OEU09884.1"/>
    </source>
</evidence>
<proteinExistence type="predicted"/>
<feature type="region of interest" description="Disordered" evidence="1">
    <location>
        <begin position="32"/>
        <end position="57"/>
    </location>
</feature>
<reference evidence="3 4" key="1">
    <citation type="submission" date="2016-09" db="EMBL/GenBank/DDBJ databases">
        <title>Extensive genetic diversity and differential bi-allelic expression allows diatom success in the polar Southern Ocean.</title>
        <authorList>
            <consortium name="DOE Joint Genome Institute"/>
            <person name="Mock T."/>
            <person name="Otillar R.P."/>
            <person name="Strauss J."/>
            <person name="Dupont C."/>
            <person name="Frickenhaus S."/>
            <person name="Maumus F."/>
            <person name="Mcmullan M."/>
            <person name="Sanges R."/>
            <person name="Schmutz J."/>
            <person name="Toseland A."/>
            <person name="Valas R."/>
            <person name="Veluchamy A."/>
            <person name="Ward B.J."/>
            <person name="Allen A."/>
            <person name="Barry K."/>
            <person name="Falciatore A."/>
            <person name="Ferrante M."/>
            <person name="Fortunato A.E."/>
            <person name="Gloeckner G."/>
            <person name="Gruber A."/>
            <person name="Hipkin R."/>
            <person name="Janech M."/>
            <person name="Kroth P."/>
            <person name="Leese F."/>
            <person name="Lindquist E."/>
            <person name="Lyon B.R."/>
            <person name="Martin J."/>
            <person name="Mayer C."/>
            <person name="Parker M."/>
            <person name="Quesneville H."/>
            <person name="Raymond J."/>
            <person name="Uhlig C."/>
            <person name="Valentin K.U."/>
            <person name="Worden A.Z."/>
            <person name="Armbrust E.V."/>
            <person name="Bowler C."/>
            <person name="Green B."/>
            <person name="Moulton V."/>
            <person name="Van Oosterhout C."/>
            <person name="Grigoriev I."/>
        </authorList>
    </citation>
    <scope>NUCLEOTIDE SEQUENCE [LARGE SCALE GENOMIC DNA]</scope>
    <source>
        <strain evidence="3 4">CCMP1102</strain>
    </source>
</reference>
<accession>A0A1E7EVN8</accession>
<feature type="region of interest" description="Disordered" evidence="1">
    <location>
        <begin position="76"/>
        <end position="104"/>
    </location>
</feature>
<evidence type="ECO:0000313" key="4">
    <source>
        <dbReference type="Proteomes" id="UP000095751"/>
    </source>
</evidence>
<dbReference type="EMBL" id="KV784374">
    <property type="protein sequence ID" value="OEU09884.1"/>
    <property type="molecule type" value="Genomic_DNA"/>
</dbReference>
<sequence>MSDDEEESILSLSTLLFAVVTLAVYILFLRPTPTARNNNNNGTTATTATTPTTTATAARTTAVHQRRANALAGANNANATARRQQQQQQQQNNNTTVATIQRRPPVLSENAIEVLKNCKAYPPHVEPRSIKSNSNNSIGCYNLLSDSGLVSFNYLKAASAASAASAANNSNNNTKDAPIDLTKKNATTTNANNNNSNNKIQRQERAKILSRLFANSSTVATPPMKGSTFIIGVSYEQQLLQKEKEQKLAIIRVIKGLATYYNVLVIVAVDTNDNDDNSNNSNHHRYESTQKIHEQVVQTLRSGDEEGVGGGEKNDDSLLSESILPSHRILLSKSAVGRIALVRQLSSNIGLTIDFNPEVKLQLEKFGYNVSIIKNWSDTFPSPPSV</sequence>
<dbReference type="OrthoDB" id="52993at2759"/>
<organism evidence="3 4">
    <name type="scientific">Fragilariopsis cylindrus CCMP1102</name>
    <dbReference type="NCBI Taxonomy" id="635003"/>
    <lineage>
        <taxon>Eukaryota</taxon>
        <taxon>Sar</taxon>
        <taxon>Stramenopiles</taxon>
        <taxon>Ochrophyta</taxon>
        <taxon>Bacillariophyta</taxon>
        <taxon>Bacillariophyceae</taxon>
        <taxon>Bacillariophycidae</taxon>
        <taxon>Bacillariales</taxon>
        <taxon>Bacillariaceae</taxon>
        <taxon>Fragilariopsis</taxon>
    </lineage>
</organism>
<dbReference type="AlphaFoldDB" id="A0A1E7EVN8"/>
<name>A0A1E7EVN8_9STRA</name>
<evidence type="ECO:0000256" key="1">
    <source>
        <dbReference type="SAM" id="MobiDB-lite"/>
    </source>
</evidence>
<feature type="transmembrane region" description="Helical" evidence="2">
    <location>
        <begin position="9"/>
        <end position="28"/>
    </location>
</feature>
<keyword evidence="2" id="KW-0812">Transmembrane</keyword>
<keyword evidence="2" id="KW-0472">Membrane</keyword>
<keyword evidence="2" id="KW-1133">Transmembrane helix</keyword>
<keyword evidence="4" id="KW-1185">Reference proteome</keyword>
<dbReference type="KEGG" id="fcy:FRACYDRAFT_248134"/>